<feature type="compositionally biased region" description="Basic residues" evidence="1">
    <location>
        <begin position="248"/>
        <end position="260"/>
    </location>
</feature>
<protein>
    <submittedName>
        <fullName evidence="2">BID domain-containing T4SS effector</fullName>
    </submittedName>
</protein>
<evidence type="ECO:0000256" key="1">
    <source>
        <dbReference type="SAM" id="MobiDB-lite"/>
    </source>
</evidence>
<dbReference type="KEGG" id="barn:D1092_06070"/>
<evidence type="ECO:0000313" key="3">
    <source>
        <dbReference type="Proteomes" id="UP000321311"/>
    </source>
</evidence>
<name>A0A5B9D325_9HYPH</name>
<feature type="region of interest" description="Disordered" evidence="1">
    <location>
        <begin position="220"/>
        <end position="286"/>
    </location>
</feature>
<sequence length="286" mass="32894">MKKHQPYQDPQNQEPLYAQVNKQNRGNQRGQNPEDDVLYTSVSSVDPSRAGRHQQRREDPETDYTEVAPQKREDDVLYTSVSSVNPLSRGGRHQQKLSESETDYTEVAPQQRGRPSSSLTPDQMSVRLLKNPQVQAYAEEVVHWGQVVYGNDKLFQQHLQDILKDPSKGKELSDQLAEEPESMGKLAGRQALGMKSQTRKQAEDGFKPLVDAIDGYTKSVEQATQRLSQTPHAEQRRYQEHSQQGERSHHHHHHHHRHHERGQNPESPEQSQQRQRHGERGMAYAM</sequence>
<dbReference type="RefSeq" id="WP_120122615.1">
    <property type="nucleotide sequence ID" value="NZ_CP031844.2"/>
</dbReference>
<dbReference type="Proteomes" id="UP000321311">
    <property type="component" value="Chromosome"/>
</dbReference>
<organism evidence="2 3">
    <name type="scientific">Bartonella krasnovii</name>
    <dbReference type="NCBI Taxonomy" id="2267275"/>
    <lineage>
        <taxon>Bacteria</taxon>
        <taxon>Pseudomonadati</taxon>
        <taxon>Pseudomonadota</taxon>
        <taxon>Alphaproteobacteria</taxon>
        <taxon>Hyphomicrobiales</taxon>
        <taxon>Bartonellaceae</taxon>
        <taxon>Bartonella</taxon>
    </lineage>
</organism>
<dbReference type="AlphaFoldDB" id="A0A5B9D325"/>
<feature type="region of interest" description="Disordered" evidence="1">
    <location>
        <begin position="166"/>
        <end position="206"/>
    </location>
</feature>
<accession>A0A5B9D325</accession>
<dbReference type="GeneID" id="71061714"/>
<proteinExistence type="predicted"/>
<feature type="region of interest" description="Disordered" evidence="1">
    <location>
        <begin position="1"/>
        <end position="123"/>
    </location>
</feature>
<feature type="compositionally biased region" description="Polar residues" evidence="1">
    <location>
        <begin position="113"/>
        <end position="123"/>
    </location>
</feature>
<dbReference type="EMBL" id="CP031844">
    <property type="protein sequence ID" value="QEE12551.1"/>
    <property type="molecule type" value="Genomic_DNA"/>
</dbReference>
<gene>
    <name evidence="2" type="ORF">D1092_06070</name>
</gene>
<dbReference type="NCBIfam" id="NF033856">
    <property type="entry name" value="T4SS_effec_BID"/>
    <property type="match status" value="1"/>
</dbReference>
<feature type="compositionally biased region" description="Basic and acidic residues" evidence="1">
    <location>
        <begin position="233"/>
        <end position="247"/>
    </location>
</feature>
<feature type="compositionally biased region" description="Polar residues" evidence="1">
    <location>
        <begin position="264"/>
        <end position="273"/>
    </location>
</feature>
<dbReference type="OrthoDB" id="7922813at2"/>
<evidence type="ECO:0000313" key="2">
    <source>
        <dbReference type="EMBL" id="QEE12551.1"/>
    </source>
</evidence>
<feature type="compositionally biased region" description="Polar residues" evidence="1">
    <location>
        <begin position="220"/>
        <end position="232"/>
    </location>
</feature>
<reference evidence="3" key="1">
    <citation type="submission" date="2019-07" db="EMBL/GenBank/DDBJ databases">
        <title>Bartonella kosoyii sp. nov. and Bartonella krasnovii sp. nov., two novel members of the Bartonella elizabethae complex sensu lato, isolated from black rats and wild desert rodent-fleas.</title>
        <authorList>
            <person name="Gutierrez R."/>
            <person name="Shalit T."/>
            <person name="Markus B."/>
            <person name="Yuan C."/>
            <person name="Nachum-Biala Y."/>
            <person name="Elad D."/>
            <person name="Harrus S."/>
        </authorList>
    </citation>
    <scope>NUCLEOTIDE SEQUENCE [LARGE SCALE GENOMIC DNA]</scope>
    <source>
        <strain evidence="3">OE 1-1</strain>
    </source>
</reference>